<keyword evidence="1" id="KW-0064">Aspartyl protease</keyword>
<evidence type="ECO:0000259" key="5">
    <source>
        <dbReference type="PROSITE" id="PS50175"/>
    </source>
</evidence>
<dbReference type="SMART" id="SM00165">
    <property type="entry name" value="UBA"/>
    <property type="match status" value="1"/>
</dbReference>
<dbReference type="SUPFAM" id="SSF50630">
    <property type="entry name" value="Acid proteases"/>
    <property type="match status" value="1"/>
</dbReference>
<gene>
    <name evidence="6" type="primary">DDI1</name>
    <name evidence="6" type="ORF">Daesc_000680</name>
</gene>
<organism evidence="6 7">
    <name type="scientific">Daldinia eschscholtzii</name>
    <dbReference type="NCBI Taxonomy" id="292717"/>
    <lineage>
        <taxon>Eukaryota</taxon>
        <taxon>Fungi</taxon>
        <taxon>Dikarya</taxon>
        <taxon>Ascomycota</taxon>
        <taxon>Pezizomycotina</taxon>
        <taxon>Sordariomycetes</taxon>
        <taxon>Xylariomycetidae</taxon>
        <taxon>Xylariales</taxon>
        <taxon>Hypoxylaceae</taxon>
        <taxon>Daldinia</taxon>
    </lineage>
</organism>
<evidence type="ECO:0000256" key="3">
    <source>
        <dbReference type="SAM" id="MobiDB-lite"/>
    </source>
</evidence>
<dbReference type="EMBL" id="JBANMG010000001">
    <property type="protein sequence ID" value="KAK6957891.1"/>
    <property type="molecule type" value="Genomic_DNA"/>
</dbReference>
<dbReference type="Pfam" id="PF09668">
    <property type="entry name" value="Asp_protease"/>
    <property type="match status" value="1"/>
</dbReference>
<feature type="domain" description="Peptidase A2" evidence="5">
    <location>
        <begin position="21"/>
        <end position="100"/>
    </location>
</feature>
<dbReference type="InterPro" id="IPR015940">
    <property type="entry name" value="UBA"/>
</dbReference>
<evidence type="ECO:0000313" key="7">
    <source>
        <dbReference type="Proteomes" id="UP001369815"/>
    </source>
</evidence>
<dbReference type="InterPro" id="IPR019103">
    <property type="entry name" value="Peptidase_aspartic_DDI1-type"/>
</dbReference>
<dbReference type="AlphaFoldDB" id="A0AAX6N0C5"/>
<name>A0AAX6N0C5_9PEZI</name>
<dbReference type="Gene3D" id="2.40.70.10">
    <property type="entry name" value="Acid Proteases"/>
    <property type="match status" value="1"/>
</dbReference>
<dbReference type="PANTHER" id="PTHR15397">
    <property type="entry name" value="SODIUM-GLUCOSE COTRANSPORTER REGULATORY PROTEIN -RELATED"/>
    <property type="match status" value="1"/>
</dbReference>
<keyword evidence="7" id="KW-1185">Reference proteome</keyword>
<dbReference type="GO" id="GO:0004190">
    <property type="term" value="F:aspartic-type endopeptidase activity"/>
    <property type="evidence" value="ECO:0007669"/>
    <property type="project" value="UniProtKB-KW"/>
</dbReference>
<dbReference type="InterPro" id="IPR009060">
    <property type="entry name" value="UBA-like_sf"/>
</dbReference>
<dbReference type="CDD" id="cd14309">
    <property type="entry name" value="UBA_scDdi1_like"/>
    <property type="match status" value="1"/>
</dbReference>
<dbReference type="PANTHER" id="PTHR15397:SF3">
    <property type="entry name" value="DNA DAMAGE INDUCIBLE 1 HOMOLOG 2"/>
    <property type="match status" value="1"/>
</dbReference>
<comment type="caution">
    <text evidence="6">The sequence shown here is derived from an EMBL/GenBank/DDBJ whole genome shotgun (WGS) entry which is preliminary data.</text>
</comment>
<dbReference type="InterPro" id="IPR001969">
    <property type="entry name" value="Aspartic_peptidase_AS"/>
</dbReference>
<dbReference type="Gene3D" id="1.10.8.10">
    <property type="entry name" value="DNA helicase RuvA subunit, C-terminal domain"/>
    <property type="match status" value="1"/>
</dbReference>
<dbReference type="CDD" id="cd05479">
    <property type="entry name" value="RP_DDI"/>
    <property type="match status" value="1"/>
</dbReference>
<feature type="compositionally biased region" description="Low complexity" evidence="3">
    <location>
        <begin position="165"/>
        <end position="184"/>
    </location>
</feature>
<keyword evidence="1" id="KW-0645">Protease</keyword>
<dbReference type="PROSITE" id="PS00141">
    <property type="entry name" value="ASP_PROTEASE"/>
    <property type="match status" value="1"/>
</dbReference>
<dbReference type="PROSITE" id="PS50030">
    <property type="entry name" value="UBA"/>
    <property type="match status" value="1"/>
</dbReference>
<dbReference type="PROSITE" id="PS50175">
    <property type="entry name" value="ASP_PROT_RETROV"/>
    <property type="match status" value="1"/>
</dbReference>
<sequence length="238" mass="24966">MIPFGRVHLLYVDVKVNGVKVKALVDSGAQATIMSPTCAEACNIMRLVDRRFAGVARGVGTANIIGRVHYTMLQLGTKHLAAAFTVMEGKSVDLLIGLDILKGHQAIIDLARNKLIIQGEEVDFLGESDIPKETEEAVNQEPTVQGPGGTTIGARSGAVTGPQVSSAGPSAPSTSRPAAPAARPAQPPAQPQVQPQRTFPENDINTLVALGWDRQAAINALEATGGNVEFAASLLFNN</sequence>
<evidence type="ECO:0000313" key="6">
    <source>
        <dbReference type="EMBL" id="KAK6957891.1"/>
    </source>
</evidence>
<dbReference type="SUPFAM" id="SSF46934">
    <property type="entry name" value="UBA-like"/>
    <property type="match status" value="1"/>
</dbReference>
<feature type="domain" description="UBA" evidence="4">
    <location>
        <begin position="198"/>
        <end position="238"/>
    </location>
</feature>
<evidence type="ECO:0000256" key="2">
    <source>
        <dbReference type="ARBA" id="ARBA00022801"/>
    </source>
</evidence>
<dbReference type="InterPro" id="IPR021109">
    <property type="entry name" value="Peptidase_aspartic_dom_sf"/>
</dbReference>
<evidence type="ECO:0000256" key="1">
    <source>
        <dbReference type="ARBA" id="ARBA00022750"/>
    </source>
</evidence>
<proteinExistence type="predicted"/>
<reference evidence="6 7" key="1">
    <citation type="journal article" date="2024" name="Front Chem Biol">
        <title>Unveiling the potential of Daldinia eschscholtzii MFLUCC 19-0629 through bioactivity and bioinformatics studies for enhanced sustainable agriculture production.</title>
        <authorList>
            <person name="Brooks S."/>
            <person name="Weaver J.A."/>
            <person name="Klomchit A."/>
            <person name="Alharthi S.A."/>
            <person name="Onlamun T."/>
            <person name="Nurani R."/>
            <person name="Vong T.K."/>
            <person name="Alberti F."/>
            <person name="Greco C."/>
        </authorList>
    </citation>
    <scope>NUCLEOTIDE SEQUENCE [LARGE SCALE GENOMIC DNA]</scope>
    <source>
        <strain evidence="6">MFLUCC 19-0629</strain>
    </source>
</reference>
<feature type="region of interest" description="Disordered" evidence="3">
    <location>
        <begin position="134"/>
        <end position="199"/>
    </location>
</feature>
<dbReference type="Pfam" id="PF00627">
    <property type="entry name" value="UBA"/>
    <property type="match status" value="1"/>
</dbReference>
<dbReference type="InterPro" id="IPR001995">
    <property type="entry name" value="Peptidase_A2_cat"/>
</dbReference>
<dbReference type="Proteomes" id="UP001369815">
    <property type="component" value="Unassembled WGS sequence"/>
</dbReference>
<keyword evidence="2" id="KW-0378">Hydrolase</keyword>
<accession>A0AAX6N0C5</accession>
<evidence type="ECO:0000259" key="4">
    <source>
        <dbReference type="PROSITE" id="PS50030"/>
    </source>
</evidence>
<protein>
    <submittedName>
        <fullName evidence="6">DNA damage-inducible protein 1</fullName>
    </submittedName>
</protein>
<dbReference type="GO" id="GO:0006508">
    <property type="term" value="P:proteolysis"/>
    <property type="evidence" value="ECO:0007669"/>
    <property type="project" value="InterPro"/>
</dbReference>